<feature type="domain" description="PD-(D/E)XK nuclease-like" evidence="2">
    <location>
        <begin position="150"/>
        <end position="392"/>
    </location>
</feature>
<reference evidence="3" key="1">
    <citation type="submission" date="2021-07" db="EMBL/GenBank/DDBJ databases">
        <title>Elsinoe batatas strain:CRI-CJ2 Genome sequencing and assembly.</title>
        <authorList>
            <person name="Huang L."/>
        </authorList>
    </citation>
    <scope>NUCLEOTIDE SEQUENCE</scope>
    <source>
        <strain evidence="3">CRI-CJ2</strain>
    </source>
</reference>
<proteinExistence type="predicted"/>
<evidence type="ECO:0000259" key="2">
    <source>
        <dbReference type="Pfam" id="PF20516"/>
    </source>
</evidence>
<dbReference type="OrthoDB" id="4161186at2759"/>
<name>A0A8K0KUC7_9PEZI</name>
<dbReference type="InterPro" id="IPR046797">
    <property type="entry name" value="PDDEXK_12"/>
</dbReference>
<accession>A0A8K0KUC7</accession>
<evidence type="ECO:0000313" key="3">
    <source>
        <dbReference type="EMBL" id="KAG8622914.1"/>
    </source>
</evidence>
<feature type="region of interest" description="Disordered" evidence="1">
    <location>
        <begin position="1"/>
        <end position="75"/>
    </location>
</feature>
<organism evidence="3 4">
    <name type="scientific">Elsinoe batatas</name>
    <dbReference type="NCBI Taxonomy" id="2601811"/>
    <lineage>
        <taxon>Eukaryota</taxon>
        <taxon>Fungi</taxon>
        <taxon>Dikarya</taxon>
        <taxon>Ascomycota</taxon>
        <taxon>Pezizomycotina</taxon>
        <taxon>Dothideomycetes</taxon>
        <taxon>Dothideomycetidae</taxon>
        <taxon>Myriangiales</taxon>
        <taxon>Elsinoaceae</taxon>
        <taxon>Elsinoe</taxon>
    </lineage>
</organism>
<dbReference type="EMBL" id="JAESVG020000011">
    <property type="protein sequence ID" value="KAG8622914.1"/>
    <property type="molecule type" value="Genomic_DNA"/>
</dbReference>
<comment type="caution">
    <text evidence="3">The sequence shown here is derived from an EMBL/GenBank/DDBJ whole genome shotgun (WGS) entry which is preliminary data.</text>
</comment>
<dbReference type="Proteomes" id="UP000809789">
    <property type="component" value="Unassembled WGS sequence"/>
</dbReference>
<evidence type="ECO:0000313" key="4">
    <source>
        <dbReference type="Proteomes" id="UP000809789"/>
    </source>
</evidence>
<gene>
    <name evidence="3" type="ORF">KVT40_009231</name>
</gene>
<protein>
    <recommendedName>
        <fullName evidence="2">PD-(D/E)XK nuclease-like domain-containing protein</fullName>
    </recommendedName>
</protein>
<dbReference type="Pfam" id="PF20516">
    <property type="entry name" value="PDDEXK_12"/>
    <property type="match status" value="1"/>
</dbReference>
<feature type="compositionally biased region" description="Low complexity" evidence="1">
    <location>
        <begin position="61"/>
        <end position="75"/>
    </location>
</feature>
<sequence>MYATAIAASSMEYSSESTTPPRGRSSKRRSPTQDISERRAKRPKAFGNVYDVQMATPPTFQAPTPSRSRSRSQSPARKIINLLRTSIPSVQVEAETAIPGNAPVTKLWRELTVALKKPYVTQRIYDELDMVERSKLVCDAPGDVAFGDITEDELLRDMDKLLLEAGRSDKYHQDEASWMNIVRDVLLMLSRVRAARSTTKGEFQVVDIRSQTHKVEYLPQYTDKVPHFTKMFDKRTDFALAFDIESPRVQAMQQSCRISGSHDALPLSHMNDSFTQTLPLFAPIEVKRQGGSSEDAEVQLAVWQASAIRHKLGFLTGDVFCMDQIDNGLAPQISWTIIGHDWTPYLSWYDFDDGMHMIPITGLRLGTRNRATLLGLVAVFEEVWRWATDVHWKDFDGLMVRHQDRLTDGRRPQVSRVERSRA</sequence>
<keyword evidence="4" id="KW-1185">Reference proteome</keyword>
<evidence type="ECO:0000256" key="1">
    <source>
        <dbReference type="SAM" id="MobiDB-lite"/>
    </source>
</evidence>
<dbReference type="AlphaFoldDB" id="A0A8K0KUC7"/>